<gene>
    <name evidence="1" type="ORF">SCFA_3690002</name>
</gene>
<evidence type="ECO:0000313" key="1">
    <source>
        <dbReference type="EMBL" id="VFU17645.1"/>
    </source>
</evidence>
<proteinExistence type="predicted"/>
<evidence type="ECO:0008006" key="2">
    <source>
        <dbReference type="Google" id="ProtNLM"/>
    </source>
</evidence>
<reference evidence="1" key="1">
    <citation type="submission" date="2019-03" db="EMBL/GenBank/DDBJ databases">
        <authorList>
            <person name="Hao L."/>
        </authorList>
    </citation>
    <scope>NUCLEOTIDE SEQUENCE</scope>
</reference>
<sequence>MKKSWLLPCALLLLLLLGALGGCSGQPGPDEKNSPQQSAQPPQAAAAVFAEYVEVPIDVKPAVRPYAVEPGLANITNRDMFELSPAARELLVKNGFVVVPNQYEKEFFSLYERNRYELFPLFITTDSVLHNYHLFFDHLLRVVETEKLAGELQKLNQAMLSQAQNQYKDLKGTEWENAAKRNVGFFAVAGKLMDPELSVPSMVKDVVAKELALIKNHQGIAVSPLMNAGGSDEPDSALQEDYSQYIPRGHYERTELLQNYFKSMMWYGRLTFRLKNEDETRSAVLMTLALNQGDNRVSWDKIYATTSFFVGKSDDLSYIQYKELIDKIYGADASLQAVVSSPEQWKDFLAAAAELAPPAINSLPIFDETIQPDREAEIKGFRFMGQRFTIDASIFQRLIYREVKENSQGQRRMLPRGLDIPAAMGSAEAYSILDSMGETAYRGYPENMDKMKTYIAGLGKETWTQNLYWSWLYTLMPLLQEKPEGYPSFMRNSAWAGKELNTYLGSWTELKHDTILYAKPVYAEAGGGGEMIDDRGYVEPNPELYGRLASLVKMTRDGLQARELLNERDLESLNRMEQLILDLKTISEKELTNTPLTDEEYDLIRSYGGQLEHFWLEALRDEGIDHRSAIYDRPAALVADVANDPNGRVLEEATGNIFEIYAVVPVDGKLRIALGGVYSYYEFPWPLNDRLTDSRWHKMLNDWQVPPLPQWTDAFIAQENQ</sequence>
<organism evidence="1">
    <name type="scientific">anaerobic digester metagenome</name>
    <dbReference type="NCBI Taxonomy" id="1263854"/>
    <lineage>
        <taxon>unclassified sequences</taxon>
        <taxon>metagenomes</taxon>
        <taxon>ecological metagenomes</taxon>
    </lineage>
</organism>
<dbReference type="Pfam" id="PF11369">
    <property type="entry name" value="DUF3160"/>
    <property type="match status" value="1"/>
</dbReference>
<name>A0A485M3U5_9ZZZZ</name>
<dbReference type="SMART" id="SM01325">
    <property type="entry name" value="DUF3160"/>
    <property type="match status" value="1"/>
</dbReference>
<protein>
    <recommendedName>
        <fullName evidence="2">DUF3160 domain-containing protein</fullName>
    </recommendedName>
</protein>
<dbReference type="PROSITE" id="PS51257">
    <property type="entry name" value="PROKAR_LIPOPROTEIN"/>
    <property type="match status" value="1"/>
</dbReference>
<dbReference type="InterPro" id="IPR022601">
    <property type="entry name" value="DUF3160"/>
</dbReference>
<dbReference type="EMBL" id="CAADRN010000300">
    <property type="protein sequence ID" value="VFU17645.1"/>
    <property type="molecule type" value="Genomic_DNA"/>
</dbReference>
<accession>A0A485M3U5</accession>
<dbReference type="AlphaFoldDB" id="A0A485M3U5"/>